<evidence type="ECO:0000256" key="9">
    <source>
        <dbReference type="SAM" id="Phobius"/>
    </source>
</evidence>
<feature type="region of interest" description="Disordered" evidence="8">
    <location>
        <begin position="1"/>
        <end position="25"/>
    </location>
</feature>
<protein>
    <submittedName>
        <fullName evidence="11">PMT_2 domain-containing protein</fullName>
    </submittedName>
</protein>
<feature type="transmembrane region" description="Helical" evidence="9">
    <location>
        <begin position="370"/>
        <end position="392"/>
    </location>
</feature>
<dbReference type="PANTHER" id="PTHR33908:SF3">
    <property type="entry name" value="UNDECAPRENYL PHOSPHATE-ALPHA-4-AMINO-4-DEOXY-L-ARABINOSE ARABINOSYL TRANSFERASE"/>
    <property type="match status" value="1"/>
</dbReference>
<dbReference type="PANTHER" id="PTHR33908">
    <property type="entry name" value="MANNOSYLTRANSFERASE YKCB-RELATED"/>
    <property type="match status" value="1"/>
</dbReference>
<dbReference type="InterPro" id="IPR050297">
    <property type="entry name" value="LipidA_mod_glycosyltrf_83"/>
</dbReference>
<evidence type="ECO:0000256" key="2">
    <source>
        <dbReference type="ARBA" id="ARBA00022475"/>
    </source>
</evidence>
<evidence type="ECO:0000256" key="4">
    <source>
        <dbReference type="ARBA" id="ARBA00022679"/>
    </source>
</evidence>
<feature type="compositionally biased region" description="Basic and acidic residues" evidence="8">
    <location>
        <begin position="7"/>
        <end position="23"/>
    </location>
</feature>
<dbReference type="GO" id="GO:0008610">
    <property type="term" value="P:lipid biosynthetic process"/>
    <property type="evidence" value="ECO:0007669"/>
    <property type="project" value="UniProtKB-ARBA"/>
</dbReference>
<evidence type="ECO:0000256" key="8">
    <source>
        <dbReference type="SAM" id="MobiDB-lite"/>
    </source>
</evidence>
<name>A0A0R3QWY8_9BILA</name>
<evidence type="ECO:0000256" key="3">
    <source>
        <dbReference type="ARBA" id="ARBA00022676"/>
    </source>
</evidence>
<evidence type="ECO:0000313" key="11">
    <source>
        <dbReference type="WBParaSite" id="BTMF_0001225401-mRNA-1"/>
    </source>
</evidence>
<proteinExistence type="predicted"/>
<reference evidence="11" key="1">
    <citation type="submission" date="2017-02" db="UniProtKB">
        <authorList>
            <consortium name="WormBaseParasite"/>
        </authorList>
    </citation>
    <scope>IDENTIFICATION</scope>
</reference>
<keyword evidence="2" id="KW-1003">Cell membrane</keyword>
<dbReference type="AlphaFoldDB" id="A0A0R3QWY8"/>
<evidence type="ECO:0000259" key="10">
    <source>
        <dbReference type="Pfam" id="PF13231"/>
    </source>
</evidence>
<organism evidence="11">
    <name type="scientific">Brugia timori</name>
    <dbReference type="NCBI Taxonomy" id="42155"/>
    <lineage>
        <taxon>Eukaryota</taxon>
        <taxon>Metazoa</taxon>
        <taxon>Ecdysozoa</taxon>
        <taxon>Nematoda</taxon>
        <taxon>Chromadorea</taxon>
        <taxon>Rhabditida</taxon>
        <taxon>Spirurina</taxon>
        <taxon>Spiruromorpha</taxon>
        <taxon>Filarioidea</taxon>
        <taxon>Onchocercidae</taxon>
        <taxon>Brugia</taxon>
    </lineage>
</organism>
<evidence type="ECO:0000256" key="6">
    <source>
        <dbReference type="ARBA" id="ARBA00022989"/>
    </source>
</evidence>
<comment type="subcellular location">
    <subcellularLocation>
        <location evidence="1">Cell membrane</location>
        <topology evidence="1">Multi-pass membrane protein</topology>
    </subcellularLocation>
</comment>
<keyword evidence="4" id="KW-0808">Transferase</keyword>
<feature type="transmembrane region" description="Helical" evidence="9">
    <location>
        <begin position="115"/>
        <end position="138"/>
    </location>
</feature>
<keyword evidence="7 9" id="KW-0472">Membrane</keyword>
<evidence type="ECO:0000256" key="1">
    <source>
        <dbReference type="ARBA" id="ARBA00004651"/>
    </source>
</evidence>
<dbReference type="GO" id="GO:0010041">
    <property type="term" value="P:response to iron(III) ion"/>
    <property type="evidence" value="ECO:0007669"/>
    <property type="project" value="TreeGrafter"/>
</dbReference>
<dbReference type="Pfam" id="PF13231">
    <property type="entry name" value="PMT_2"/>
    <property type="match status" value="1"/>
</dbReference>
<feature type="transmembrane region" description="Helical" evidence="9">
    <location>
        <begin position="267"/>
        <end position="289"/>
    </location>
</feature>
<feature type="transmembrane region" description="Helical" evidence="9">
    <location>
        <begin position="429"/>
        <end position="446"/>
    </location>
</feature>
<feature type="transmembrane region" description="Helical" evidence="9">
    <location>
        <begin position="182"/>
        <end position="204"/>
    </location>
</feature>
<feature type="domain" description="Glycosyltransferase RgtA/B/C/D-like" evidence="10">
    <location>
        <begin position="164"/>
        <end position="326"/>
    </location>
</feature>
<evidence type="ECO:0000256" key="5">
    <source>
        <dbReference type="ARBA" id="ARBA00022692"/>
    </source>
</evidence>
<dbReference type="GO" id="GO:0016763">
    <property type="term" value="F:pentosyltransferase activity"/>
    <property type="evidence" value="ECO:0007669"/>
    <property type="project" value="TreeGrafter"/>
</dbReference>
<dbReference type="WBParaSite" id="BTMF_0001225401-mRNA-1">
    <property type="protein sequence ID" value="BTMF_0001225401-mRNA-1"/>
    <property type="gene ID" value="BTMF_0001225401"/>
</dbReference>
<evidence type="ECO:0000256" key="7">
    <source>
        <dbReference type="ARBA" id="ARBA00023136"/>
    </source>
</evidence>
<feature type="transmembrane region" description="Helical" evidence="9">
    <location>
        <begin position="453"/>
        <end position="472"/>
    </location>
</feature>
<accession>A0A0R3QWY8</accession>
<dbReference type="InterPro" id="IPR038731">
    <property type="entry name" value="RgtA/B/C-like"/>
</dbReference>
<keyword evidence="5 9" id="KW-0812">Transmembrane</keyword>
<keyword evidence="6 9" id="KW-1133">Transmembrane helix</keyword>
<keyword evidence="3" id="KW-0328">Glycosyltransferase</keyword>
<feature type="transmembrane region" description="Helical" evidence="9">
    <location>
        <begin position="309"/>
        <end position="326"/>
    </location>
</feature>
<sequence length="618" mass="69396">LDQEALTSDHHGPIAVRRDENQRPEPVQAQYGARLKSVETIPTPHQPLRGVVMLQGRSESVLGVAWRRAAALGVRESGGIEVRRSVVEQDDKVGFFPAVSRLSAAWAGAGWLSRLWWVPILALAMAVRFYGLTAAAIWGDEGSSLLLSEYAVDDLWFHAAHDVHPPLYFFMLRGWIGLFGDGIWSIRGMSAIPGVVAVGLGIWLTRLLSTYRAAVLAGVLLALYPTAVRYSQEVRMYSLLAVWLLAATLALVYWVRRPERTRYLAAYVLLMAAGFYTHYFMALCVMVHWAYLGLLYSSQAPGRRLLLRPAWWCANVLIVVLYLPWLPNLVDLVQHVEQLKTGGDIGWEDPVTLISVPSMIWQFMLQDEGIGFWTPLFWSFPLLLIAVVGVTAWRDREAHRPAGLLALFFLLPLLLVYAVSFISPVFIERYLTAYALGLPIMVALAIDRLPKRLSRWGAAFLVLFISVELLGLKSNATVDDRDNFNVPVEFVNRNYQEGDRIVLSDMLWYLSYVYYDQTDAQLQLYTPPKPDGTSTRPNAYGFGTLVDQDGGRIYLDSLSVLPADTRRVWLISSTDLPDDFAPIPTDWRELLRQDGGGARARLFVLCRGPEPSQPEGCR</sequence>
<feature type="transmembrane region" description="Helical" evidence="9">
    <location>
        <begin position="404"/>
        <end position="423"/>
    </location>
</feature>
<dbReference type="GO" id="GO:0005886">
    <property type="term" value="C:plasma membrane"/>
    <property type="evidence" value="ECO:0007669"/>
    <property type="project" value="UniProtKB-SubCell"/>
</dbReference>
<feature type="transmembrane region" description="Helical" evidence="9">
    <location>
        <begin position="236"/>
        <end position="255"/>
    </location>
</feature>